<sequence length="47" mass="5131">ASENKFDDGDIANGTLTGLNQNGDKIEELTFKGDKITSKQVWMPTDS</sequence>
<evidence type="ECO:0000313" key="1">
    <source>
        <dbReference type="EMBL" id="MEL0611471.1"/>
    </source>
</evidence>
<keyword evidence="2" id="KW-1185">Reference proteome</keyword>
<accession>A0ABU9G0B2</accession>
<gene>
    <name evidence="1" type="ORF">V8Z71_24845</name>
</gene>
<feature type="non-terminal residue" evidence="1">
    <location>
        <position position="1"/>
    </location>
</feature>
<protein>
    <submittedName>
        <fullName evidence="1">Toxin-antitoxin system YwqK family antitoxin</fullName>
    </submittedName>
</protein>
<dbReference type="Proteomes" id="UP001377160">
    <property type="component" value="Unassembled WGS sequence"/>
</dbReference>
<evidence type="ECO:0000313" key="2">
    <source>
        <dbReference type="Proteomes" id="UP001377160"/>
    </source>
</evidence>
<dbReference type="EMBL" id="JBANDX010000356">
    <property type="protein sequence ID" value="MEL0611471.1"/>
    <property type="molecule type" value="Genomic_DNA"/>
</dbReference>
<name>A0ABU9G0B2_9VIBR</name>
<reference evidence="1 2" key="1">
    <citation type="submission" date="2024-02" db="EMBL/GenBank/DDBJ databases">
        <title>Bacteria isolated from the canopy kelp, Nereocystis luetkeana.</title>
        <authorList>
            <person name="Pfister C.A."/>
            <person name="Younker I.T."/>
            <person name="Light S.H."/>
        </authorList>
    </citation>
    <scope>NUCLEOTIDE SEQUENCE [LARGE SCALE GENOMIC DNA]</scope>
    <source>
        <strain evidence="1 2">TI.1.15</strain>
    </source>
</reference>
<proteinExistence type="predicted"/>
<comment type="caution">
    <text evidence="1">The sequence shown here is derived from an EMBL/GenBank/DDBJ whole genome shotgun (WGS) entry which is preliminary data.</text>
</comment>
<organism evidence="1 2">
    <name type="scientific">Vibrio echinoideorum</name>
    <dbReference type="NCBI Taxonomy" id="2100116"/>
    <lineage>
        <taxon>Bacteria</taxon>
        <taxon>Pseudomonadati</taxon>
        <taxon>Pseudomonadota</taxon>
        <taxon>Gammaproteobacteria</taxon>
        <taxon>Vibrionales</taxon>
        <taxon>Vibrionaceae</taxon>
        <taxon>Vibrio</taxon>
    </lineage>
</organism>